<dbReference type="InterPro" id="IPR032675">
    <property type="entry name" value="LRR_dom_sf"/>
</dbReference>
<dbReference type="Gene3D" id="3.80.10.10">
    <property type="entry name" value="Ribonuclease Inhibitor"/>
    <property type="match status" value="1"/>
</dbReference>
<dbReference type="AlphaFoldDB" id="A0A8H2WYG9"/>
<dbReference type="Pfam" id="PF00646">
    <property type="entry name" value="F-box"/>
    <property type="match status" value="1"/>
</dbReference>
<comment type="caution">
    <text evidence="2">The sequence shown here is derived from an EMBL/GenBank/DDBJ whole genome shotgun (WGS) entry which is preliminary data.</text>
</comment>
<name>A0A8H2WYG9_9AGAM</name>
<dbReference type="PROSITE" id="PS50181">
    <property type="entry name" value="FBOX"/>
    <property type="match status" value="1"/>
</dbReference>
<dbReference type="Proteomes" id="UP000663841">
    <property type="component" value="Unassembled WGS sequence"/>
</dbReference>
<feature type="domain" description="F-box" evidence="1">
    <location>
        <begin position="1"/>
        <end position="46"/>
    </location>
</feature>
<gene>
    <name evidence="2" type="ORF">RDB_LOCUS20843</name>
</gene>
<dbReference type="SUPFAM" id="SSF52047">
    <property type="entry name" value="RNI-like"/>
    <property type="match status" value="1"/>
</dbReference>
<dbReference type="InterPro" id="IPR001810">
    <property type="entry name" value="F-box_dom"/>
</dbReference>
<dbReference type="InterPro" id="IPR036047">
    <property type="entry name" value="F-box-like_dom_sf"/>
</dbReference>
<dbReference type="EMBL" id="CAJMWW010000062">
    <property type="protein sequence ID" value="CAE6409691.1"/>
    <property type="molecule type" value="Genomic_DNA"/>
</dbReference>
<sequence>MTRLESLPFDVIHIIVSNLSPHDLPAVALVCHLFNGAATPKIYANIRYTHQLAKQWGQILCPVELLGARSDLLAYLKALDLRAVPLYKGAPHPQFIRACIHVVQHAPGLTSFSWATAGLYEGLLVNILRILAPDNGTTSRNRAGTTCEKASMLDGDQDASNTNTKLLRLSLTEDGLSSSDAHILQRLGPVEHMALHKPSVGATRALVEWVTSAADSALTSLAISNNYHLDAPLLGRILANTRKLKSLSITNCLRIEPCSLFSIISNTGLELESLAFTLPRDVEYDTLSATFPSLPTLRHLSVLIEPPNEPDPDRHTHAPTDPLAQRLFRHLFKAIRNIKLYSLTLRLASHRTLTPKLLNALITTQGQTLRRLNLFKLAVSAHGVADVLRHVSNLEQLSLELGGVLDGLVRHHTLSLSVFFHCNFISAPRILRIKLILAVTRVYAYAVQDLIIEALPVAQHLYTLIDTSPTVSATNRRPTTGKSRALTRAQATQLLEAGPVLGNVVSQQRNWAKEYVWTAGRFELGVSMRKVRAI</sequence>
<evidence type="ECO:0000259" key="1">
    <source>
        <dbReference type="PROSITE" id="PS50181"/>
    </source>
</evidence>
<reference evidence="2" key="1">
    <citation type="submission" date="2021-01" db="EMBL/GenBank/DDBJ databases">
        <authorList>
            <person name="Kaushik A."/>
        </authorList>
    </citation>
    <scope>NUCLEOTIDE SEQUENCE</scope>
    <source>
        <strain evidence="2">AG3-T5</strain>
    </source>
</reference>
<accession>A0A8H2WYG9</accession>
<evidence type="ECO:0000313" key="2">
    <source>
        <dbReference type="EMBL" id="CAE6409691.1"/>
    </source>
</evidence>
<dbReference type="SMART" id="SM00256">
    <property type="entry name" value="FBOX"/>
    <property type="match status" value="1"/>
</dbReference>
<protein>
    <recommendedName>
        <fullName evidence="1">F-box domain-containing protein</fullName>
    </recommendedName>
</protein>
<evidence type="ECO:0000313" key="3">
    <source>
        <dbReference type="Proteomes" id="UP000663841"/>
    </source>
</evidence>
<proteinExistence type="predicted"/>
<organism evidence="2 3">
    <name type="scientific">Rhizoctonia solani</name>
    <dbReference type="NCBI Taxonomy" id="456999"/>
    <lineage>
        <taxon>Eukaryota</taxon>
        <taxon>Fungi</taxon>
        <taxon>Dikarya</taxon>
        <taxon>Basidiomycota</taxon>
        <taxon>Agaricomycotina</taxon>
        <taxon>Agaricomycetes</taxon>
        <taxon>Cantharellales</taxon>
        <taxon>Ceratobasidiaceae</taxon>
        <taxon>Rhizoctonia</taxon>
    </lineage>
</organism>
<dbReference type="SUPFAM" id="SSF81383">
    <property type="entry name" value="F-box domain"/>
    <property type="match status" value="1"/>
</dbReference>